<comment type="caution">
    <text evidence="3">The sequence shown here is derived from an EMBL/GenBank/DDBJ whole genome shotgun (WGS) entry which is preliminary data.</text>
</comment>
<dbReference type="AlphaFoldDB" id="A0AAW2NWD5"/>
<dbReference type="PANTHER" id="PTHR43592:SF20">
    <property type="entry name" value="ALPHA_BETA-HYDROLASES SUPERFAMILY PROTEIN"/>
    <property type="match status" value="1"/>
</dbReference>
<organism evidence="3">
    <name type="scientific">Sesamum calycinum</name>
    <dbReference type="NCBI Taxonomy" id="2727403"/>
    <lineage>
        <taxon>Eukaryota</taxon>
        <taxon>Viridiplantae</taxon>
        <taxon>Streptophyta</taxon>
        <taxon>Embryophyta</taxon>
        <taxon>Tracheophyta</taxon>
        <taxon>Spermatophyta</taxon>
        <taxon>Magnoliopsida</taxon>
        <taxon>eudicotyledons</taxon>
        <taxon>Gunneridae</taxon>
        <taxon>Pentapetalae</taxon>
        <taxon>asterids</taxon>
        <taxon>lamiids</taxon>
        <taxon>Lamiales</taxon>
        <taxon>Pedaliaceae</taxon>
        <taxon>Sesamum</taxon>
    </lineage>
</organism>
<reference evidence="3" key="1">
    <citation type="submission" date="2020-06" db="EMBL/GenBank/DDBJ databases">
        <authorList>
            <person name="Li T."/>
            <person name="Hu X."/>
            <person name="Zhang T."/>
            <person name="Song X."/>
            <person name="Zhang H."/>
            <person name="Dai N."/>
            <person name="Sheng W."/>
            <person name="Hou X."/>
            <person name="Wei L."/>
        </authorList>
    </citation>
    <scope>NUCLEOTIDE SEQUENCE</scope>
    <source>
        <strain evidence="3">KEN8</strain>
        <tissue evidence="3">Leaf</tissue>
    </source>
</reference>
<feature type="compositionally biased region" description="Basic and acidic residues" evidence="1">
    <location>
        <begin position="202"/>
        <end position="219"/>
    </location>
</feature>
<dbReference type="Pfam" id="PF24930">
    <property type="entry name" value="DUF7750"/>
    <property type="match status" value="1"/>
</dbReference>
<accession>A0AAW2NWD5</accession>
<feature type="compositionally biased region" description="Basic and acidic residues" evidence="1">
    <location>
        <begin position="137"/>
        <end position="146"/>
    </location>
</feature>
<feature type="region of interest" description="Disordered" evidence="1">
    <location>
        <begin position="310"/>
        <end position="398"/>
    </location>
</feature>
<feature type="region of interest" description="Disordered" evidence="1">
    <location>
        <begin position="103"/>
        <end position="269"/>
    </location>
</feature>
<dbReference type="PANTHER" id="PTHR43592">
    <property type="entry name" value="CAAX AMINO TERMINAL PROTEASE"/>
    <property type="match status" value="1"/>
</dbReference>
<feature type="domain" description="DUF7750" evidence="2">
    <location>
        <begin position="1"/>
        <end position="55"/>
    </location>
</feature>
<proteinExistence type="predicted"/>
<sequence>MNMLDMTMPDTLSDEQKKKVLTAVGQGETLIKALQDAVPDDVRGKLTTAVSGILQTRGSNLKFDKLLSREHMPDVAPGLHSKGLEKVRLTKAKCDEDVHSLDQKKVINDPVDGSTKVDQNSDKPPADVESEEQSLEILEKPNDKHVLGVSKAQSSDKENVTESNANEEFSSVSKGPSGTQDMVAEQMKMERESGEGESDPIEENKKHKDDFSTDQKMSEADFTEDTSSAASPASATQVTESEAENSPIKEEKGRISNPSLNSGDPPRFSVSQALDALTGFDDSTQVAVNSVFHVIEDMIDQLEVEKDNKYEANSENNPSEVNGIEEVKELTEGSVSKTHLEKNEHKSGRRVDARSNTSRQSSNSDGTLLNDSAGSGNKYNQRHYAHGDHNSSSSDKNLPRRQFGLEIKTVLSLLLENLQRVL</sequence>
<reference evidence="3" key="2">
    <citation type="journal article" date="2024" name="Plant">
        <title>Genomic evolution and insights into agronomic trait innovations of Sesamum species.</title>
        <authorList>
            <person name="Miao H."/>
            <person name="Wang L."/>
            <person name="Qu L."/>
            <person name="Liu H."/>
            <person name="Sun Y."/>
            <person name="Le M."/>
            <person name="Wang Q."/>
            <person name="Wei S."/>
            <person name="Zheng Y."/>
            <person name="Lin W."/>
            <person name="Duan Y."/>
            <person name="Cao H."/>
            <person name="Xiong S."/>
            <person name="Wang X."/>
            <person name="Wei L."/>
            <person name="Li C."/>
            <person name="Ma Q."/>
            <person name="Ju M."/>
            <person name="Zhao R."/>
            <person name="Li G."/>
            <person name="Mu C."/>
            <person name="Tian Q."/>
            <person name="Mei H."/>
            <person name="Zhang T."/>
            <person name="Gao T."/>
            <person name="Zhang H."/>
        </authorList>
    </citation>
    <scope>NUCLEOTIDE SEQUENCE</scope>
    <source>
        <strain evidence="3">KEN8</strain>
    </source>
</reference>
<dbReference type="InterPro" id="IPR056652">
    <property type="entry name" value="DUF7750"/>
</dbReference>
<evidence type="ECO:0000259" key="2">
    <source>
        <dbReference type="Pfam" id="PF24930"/>
    </source>
</evidence>
<name>A0AAW2NWD5_9LAMI</name>
<gene>
    <name evidence="3" type="ORF">Scaly_1696600</name>
</gene>
<evidence type="ECO:0000256" key="1">
    <source>
        <dbReference type="SAM" id="MobiDB-lite"/>
    </source>
</evidence>
<protein>
    <recommendedName>
        <fullName evidence="2">DUF7750 domain-containing protein</fullName>
    </recommendedName>
</protein>
<feature type="compositionally biased region" description="Polar residues" evidence="1">
    <location>
        <begin position="161"/>
        <end position="180"/>
    </location>
</feature>
<dbReference type="EMBL" id="JACGWM010000010">
    <property type="protein sequence ID" value="KAL0346806.1"/>
    <property type="molecule type" value="Genomic_DNA"/>
</dbReference>
<evidence type="ECO:0000313" key="3">
    <source>
        <dbReference type="EMBL" id="KAL0346806.1"/>
    </source>
</evidence>
<feature type="compositionally biased region" description="Polar residues" evidence="1">
    <location>
        <begin position="354"/>
        <end position="379"/>
    </location>
</feature>
<feature type="compositionally biased region" description="Basic and acidic residues" evidence="1">
    <location>
        <begin position="338"/>
        <end position="353"/>
    </location>
</feature>